<evidence type="ECO:0000313" key="1">
    <source>
        <dbReference type="EMBL" id="EST48153.1"/>
    </source>
</evidence>
<dbReference type="AlphaFoldDB" id="V6LV80"/>
<protein>
    <submittedName>
        <fullName evidence="1">Uncharacterized protein</fullName>
    </submittedName>
</protein>
<sequence>MAWAHQGEESELAWAQQGEQSELAWAQQGEDSELAWAHQGEQSELAWAQQGEQSELAWAHQGEQSELAWAHQGEQSELAGAHRCNKICAKANINITSKYLRFEQQGVVCMRSYCTVHLSYAQKSIARKLGICEPYQCCPYQPSYRTIMKRFQATLHQQIMK</sequence>
<gene>
    <name evidence="1" type="ORF">SS50377_11670</name>
</gene>
<name>V6LV80_9EUKA</name>
<accession>V6LV80</accession>
<organism evidence="1">
    <name type="scientific">Spironucleus salmonicida</name>
    <dbReference type="NCBI Taxonomy" id="348837"/>
    <lineage>
        <taxon>Eukaryota</taxon>
        <taxon>Metamonada</taxon>
        <taxon>Diplomonadida</taxon>
        <taxon>Hexamitidae</taxon>
        <taxon>Hexamitinae</taxon>
        <taxon>Spironucleus</taxon>
    </lineage>
</organism>
<proteinExistence type="predicted"/>
<dbReference type="EMBL" id="KI545999">
    <property type="protein sequence ID" value="EST48153.1"/>
    <property type="molecule type" value="Genomic_DNA"/>
</dbReference>
<reference evidence="1" key="1">
    <citation type="journal article" date="2014" name="PLoS Genet.">
        <title>The Genome of Spironucleus salmonicida Highlights a Fish Pathogen Adapted to Fluctuating Environments.</title>
        <authorList>
            <person name="Xu F."/>
            <person name="Jerlstrom-Hultqvist J."/>
            <person name="Einarsson E."/>
            <person name="Astvaldsson A."/>
            <person name="Svard S.G."/>
            <person name="Andersson J.O."/>
        </authorList>
    </citation>
    <scope>NUCLEOTIDE SEQUENCE</scope>
</reference>